<gene>
    <name evidence="3" type="ORF">J2X09_004343</name>
</gene>
<keyword evidence="4" id="KW-1185">Reference proteome</keyword>
<dbReference type="PROSITE" id="PS50943">
    <property type="entry name" value="HTH_CROC1"/>
    <property type="match status" value="1"/>
</dbReference>
<dbReference type="CDD" id="cd00093">
    <property type="entry name" value="HTH_XRE"/>
    <property type="match status" value="1"/>
</dbReference>
<dbReference type="NCBIfam" id="TIGR02607">
    <property type="entry name" value="antidote_HigA"/>
    <property type="match status" value="1"/>
</dbReference>
<dbReference type="SMART" id="SM00530">
    <property type="entry name" value="HTH_XRE"/>
    <property type="match status" value="1"/>
</dbReference>
<dbReference type="EMBL" id="JAVDWE010000015">
    <property type="protein sequence ID" value="MDR7096586.1"/>
    <property type="molecule type" value="Genomic_DNA"/>
</dbReference>
<evidence type="ECO:0000256" key="1">
    <source>
        <dbReference type="ARBA" id="ARBA00023125"/>
    </source>
</evidence>
<evidence type="ECO:0000259" key="2">
    <source>
        <dbReference type="PROSITE" id="PS50943"/>
    </source>
</evidence>
<dbReference type="InterPro" id="IPR001387">
    <property type="entry name" value="Cro/C1-type_HTH"/>
</dbReference>
<feature type="domain" description="HTH cro/C1-type" evidence="2">
    <location>
        <begin position="43"/>
        <end position="88"/>
    </location>
</feature>
<accession>A0ABU1VGK3</accession>
<protein>
    <submittedName>
        <fullName evidence="3">Addiction module HigA family antidote</fullName>
    </submittedName>
</protein>
<organism evidence="3 4">
    <name type="scientific">Hydrogenophaga laconesensis</name>
    <dbReference type="NCBI Taxonomy" id="1805971"/>
    <lineage>
        <taxon>Bacteria</taxon>
        <taxon>Pseudomonadati</taxon>
        <taxon>Pseudomonadota</taxon>
        <taxon>Betaproteobacteria</taxon>
        <taxon>Burkholderiales</taxon>
        <taxon>Comamonadaceae</taxon>
        <taxon>Hydrogenophaga</taxon>
    </lineage>
</organism>
<dbReference type="InterPro" id="IPR013430">
    <property type="entry name" value="Toxin_antidote_HigA"/>
</dbReference>
<dbReference type="SUPFAM" id="SSF47413">
    <property type="entry name" value="lambda repressor-like DNA-binding domains"/>
    <property type="match status" value="1"/>
</dbReference>
<dbReference type="Proteomes" id="UP001265550">
    <property type="component" value="Unassembled WGS sequence"/>
</dbReference>
<name>A0ABU1VGK3_9BURK</name>
<dbReference type="PANTHER" id="PTHR36924:SF1">
    <property type="entry name" value="ANTITOXIN HIGA-1"/>
    <property type="match status" value="1"/>
</dbReference>
<dbReference type="RefSeq" id="WP_204735561.1">
    <property type="nucleotide sequence ID" value="NZ_JAVDWE010000015.1"/>
</dbReference>
<comment type="caution">
    <text evidence="3">The sequence shown here is derived from an EMBL/GenBank/DDBJ whole genome shotgun (WGS) entry which is preliminary data.</text>
</comment>
<sequence length="129" mass="14232">MSRLRSRSSLLAASAIPPVGVPLRVPTHPGRLLARTCLLPLSLNQSEAARLLGMSRRRLHELVHGQRAMSPDTAIRCARVFSVDAAFWLTQQAAWDSFHAWKRLRAVQSSMPRAAQPSARRAAPSPFSN</sequence>
<dbReference type="Gene3D" id="1.10.260.40">
    <property type="entry name" value="lambda repressor-like DNA-binding domains"/>
    <property type="match status" value="1"/>
</dbReference>
<evidence type="ECO:0000313" key="3">
    <source>
        <dbReference type="EMBL" id="MDR7096586.1"/>
    </source>
</evidence>
<dbReference type="InterPro" id="IPR010982">
    <property type="entry name" value="Lambda_DNA-bd_dom_sf"/>
</dbReference>
<keyword evidence="1" id="KW-0238">DNA-binding</keyword>
<proteinExistence type="predicted"/>
<reference evidence="3 4" key="1">
    <citation type="submission" date="2023-07" db="EMBL/GenBank/DDBJ databases">
        <title>Sorghum-associated microbial communities from plants grown in Nebraska, USA.</title>
        <authorList>
            <person name="Schachtman D."/>
        </authorList>
    </citation>
    <scope>NUCLEOTIDE SEQUENCE [LARGE SCALE GENOMIC DNA]</scope>
    <source>
        <strain evidence="3 4">BE240</strain>
    </source>
</reference>
<dbReference type="PANTHER" id="PTHR36924">
    <property type="entry name" value="ANTITOXIN HIGA-1"/>
    <property type="match status" value="1"/>
</dbReference>
<evidence type="ECO:0000313" key="4">
    <source>
        <dbReference type="Proteomes" id="UP001265550"/>
    </source>
</evidence>
<dbReference type="Pfam" id="PF01381">
    <property type="entry name" value="HTH_3"/>
    <property type="match status" value="1"/>
</dbReference>